<protein>
    <submittedName>
        <fullName evidence="1">Uncharacterized protein</fullName>
    </submittedName>
</protein>
<evidence type="ECO:0000313" key="1">
    <source>
        <dbReference type="EMBL" id="ELK15938.1"/>
    </source>
</evidence>
<organism evidence="1 2">
    <name type="scientific">Pteropus alecto</name>
    <name type="common">Black flying fox</name>
    <dbReference type="NCBI Taxonomy" id="9402"/>
    <lineage>
        <taxon>Eukaryota</taxon>
        <taxon>Metazoa</taxon>
        <taxon>Chordata</taxon>
        <taxon>Craniata</taxon>
        <taxon>Vertebrata</taxon>
        <taxon>Euteleostomi</taxon>
        <taxon>Mammalia</taxon>
        <taxon>Eutheria</taxon>
        <taxon>Laurasiatheria</taxon>
        <taxon>Chiroptera</taxon>
        <taxon>Yinpterochiroptera</taxon>
        <taxon>Pteropodoidea</taxon>
        <taxon>Pteropodidae</taxon>
        <taxon>Pteropodinae</taxon>
        <taxon>Pteropus</taxon>
    </lineage>
</organism>
<accession>L5KYT3</accession>
<dbReference type="Proteomes" id="UP000010552">
    <property type="component" value="Unassembled WGS sequence"/>
</dbReference>
<sequence length="190" mass="20190">MGTCYHTHHQGIKVSSIEENIHSHKLFSATQPNSELLTTCLTTAALETSPLVLLEATCSIQFPPTILATPEMLSALPAPASWAPLLTVAVKRPAVSPPAARRPVLWPDPTRHPASVQGIPSSVVPAKQITLDLQDVEVLALGLLVMEALAFRLWAVGPASAAQLTFLPGVASLLVTNQPLTLTVLDQFAE</sequence>
<keyword evidence="2" id="KW-1185">Reference proteome</keyword>
<proteinExistence type="predicted"/>
<gene>
    <name evidence="1" type="ORF">PAL_GLEAN10018525</name>
</gene>
<name>L5KYT3_PTEAL</name>
<dbReference type="AlphaFoldDB" id="L5KYT3"/>
<dbReference type="EMBL" id="KB030499">
    <property type="protein sequence ID" value="ELK15938.1"/>
    <property type="molecule type" value="Genomic_DNA"/>
</dbReference>
<reference evidence="2" key="1">
    <citation type="journal article" date="2013" name="Science">
        <title>Comparative analysis of bat genomes provides insight into the evolution of flight and immunity.</title>
        <authorList>
            <person name="Zhang G."/>
            <person name="Cowled C."/>
            <person name="Shi Z."/>
            <person name="Huang Z."/>
            <person name="Bishop-Lilly K.A."/>
            <person name="Fang X."/>
            <person name="Wynne J.W."/>
            <person name="Xiong Z."/>
            <person name="Baker M.L."/>
            <person name="Zhao W."/>
            <person name="Tachedjian M."/>
            <person name="Zhu Y."/>
            <person name="Zhou P."/>
            <person name="Jiang X."/>
            <person name="Ng J."/>
            <person name="Yang L."/>
            <person name="Wu L."/>
            <person name="Xiao J."/>
            <person name="Feng Y."/>
            <person name="Chen Y."/>
            <person name="Sun X."/>
            <person name="Zhang Y."/>
            <person name="Marsh G.A."/>
            <person name="Crameri G."/>
            <person name="Broder C.C."/>
            <person name="Frey K.G."/>
            <person name="Wang L.F."/>
            <person name="Wang J."/>
        </authorList>
    </citation>
    <scope>NUCLEOTIDE SEQUENCE [LARGE SCALE GENOMIC DNA]</scope>
</reference>
<evidence type="ECO:0000313" key="2">
    <source>
        <dbReference type="Proteomes" id="UP000010552"/>
    </source>
</evidence>
<dbReference type="InParanoid" id="L5KYT3"/>